<feature type="region of interest" description="Disordered" evidence="13">
    <location>
        <begin position="285"/>
        <end position="311"/>
    </location>
</feature>
<dbReference type="PROSITE" id="PS50851">
    <property type="entry name" value="CHEW"/>
    <property type="match status" value="1"/>
</dbReference>
<feature type="domain" description="HPt" evidence="16">
    <location>
        <begin position="1"/>
        <end position="104"/>
    </location>
</feature>
<dbReference type="EC" id="2.7.13.3" evidence="2"/>
<dbReference type="SUPFAM" id="SSF47384">
    <property type="entry name" value="Homodimeric domain of signal transducing histidine kinase"/>
    <property type="match status" value="1"/>
</dbReference>
<dbReference type="InterPro" id="IPR036097">
    <property type="entry name" value="HisK_dim/P_sf"/>
</dbReference>
<name>A0A917I504_9HYPH</name>
<proteinExistence type="predicted"/>
<feature type="compositionally biased region" description="Low complexity" evidence="13">
    <location>
        <begin position="292"/>
        <end position="311"/>
    </location>
</feature>
<dbReference type="InterPro" id="IPR004105">
    <property type="entry name" value="CheA-like_dim"/>
</dbReference>
<dbReference type="CDD" id="cd00731">
    <property type="entry name" value="CheA_reg"/>
    <property type="match status" value="1"/>
</dbReference>
<evidence type="ECO:0000256" key="6">
    <source>
        <dbReference type="ARBA" id="ARBA00022679"/>
    </source>
</evidence>
<keyword evidence="4" id="KW-0145">Chemotaxis</keyword>
<dbReference type="FunFam" id="3.30.565.10:FF:000016">
    <property type="entry name" value="Chemotaxis protein CheA, putative"/>
    <property type="match status" value="1"/>
</dbReference>
<dbReference type="PROSITE" id="PS50894">
    <property type="entry name" value="HPT"/>
    <property type="match status" value="1"/>
</dbReference>
<keyword evidence="5 12" id="KW-0597">Phosphoprotein</keyword>
<dbReference type="Pfam" id="PF02895">
    <property type="entry name" value="H-kinase_dim"/>
    <property type="match status" value="1"/>
</dbReference>
<dbReference type="CDD" id="cd00088">
    <property type="entry name" value="HPT"/>
    <property type="match status" value="1"/>
</dbReference>
<keyword evidence="10" id="KW-0902">Two-component regulatory system</keyword>
<dbReference type="SUPFAM" id="SSF47226">
    <property type="entry name" value="Histidine-containing phosphotransfer domain, HPT domain"/>
    <property type="match status" value="1"/>
</dbReference>
<comment type="catalytic activity">
    <reaction evidence="1">
        <text>ATP + protein L-histidine = ADP + protein N-phospho-L-histidine.</text>
        <dbReference type="EC" id="2.7.13.3"/>
    </reaction>
</comment>
<dbReference type="SUPFAM" id="SSF55874">
    <property type="entry name" value="ATPase domain of HSP90 chaperone/DNA topoisomerase II/histidine kinase"/>
    <property type="match status" value="1"/>
</dbReference>
<dbReference type="Proteomes" id="UP000603912">
    <property type="component" value="Unassembled WGS sequence"/>
</dbReference>
<keyword evidence="18" id="KW-1185">Reference proteome</keyword>
<feature type="region of interest" description="Disordered" evidence="13">
    <location>
        <begin position="140"/>
        <end position="160"/>
    </location>
</feature>
<dbReference type="SMART" id="SM00260">
    <property type="entry name" value="CheW"/>
    <property type="match status" value="1"/>
</dbReference>
<feature type="modified residue" description="Phosphohistidine" evidence="12">
    <location>
        <position position="47"/>
    </location>
</feature>
<dbReference type="SMART" id="SM00073">
    <property type="entry name" value="HPT"/>
    <property type="match status" value="1"/>
</dbReference>
<evidence type="ECO:0000313" key="17">
    <source>
        <dbReference type="EMBL" id="GGH13347.1"/>
    </source>
</evidence>
<accession>A0A917I504</accession>
<dbReference type="Pfam" id="PF01627">
    <property type="entry name" value="Hpt"/>
    <property type="match status" value="1"/>
</dbReference>
<protein>
    <recommendedName>
        <fullName evidence="3">Chemotaxis protein CheA</fullName>
        <ecNumber evidence="2">2.7.13.3</ecNumber>
    </recommendedName>
</protein>
<evidence type="ECO:0000256" key="9">
    <source>
        <dbReference type="ARBA" id="ARBA00022840"/>
    </source>
</evidence>
<feature type="domain" description="Histidine kinase" evidence="14">
    <location>
        <begin position="336"/>
        <end position="570"/>
    </location>
</feature>
<feature type="domain" description="CheW-like" evidence="15">
    <location>
        <begin position="572"/>
        <end position="705"/>
    </location>
</feature>
<evidence type="ECO:0000256" key="4">
    <source>
        <dbReference type="ARBA" id="ARBA00022500"/>
    </source>
</evidence>
<keyword evidence="9" id="KW-0067">ATP-binding</keyword>
<dbReference type="InterPro" id="IPR008207">
    <property type="entry name" value="Sig_transdc_His_kin_Hpt_dom"/>
</dbReference>
<dbReference type="RefSeq" id="WP_188516752.1">
    <property type="nucleotide sequence ID" value="NZ_BMES01000001.1"/>
</dbReference>
<evidence type="ECO:0000256" key="12">
    <source>
        <dbReference type="PROSITE-ProRule" id="PRU00110"/>
    </source>
</evidence>
<dbReference type="InterPro" id="IPR002545">
    <property type="entry name" value="CheW-lke_dom"/>
</dbReference>
<dbReference type="Gene3D" id="2.30.30.40">
    <property type="entry name" value="SH3 Domains"/>
    <property type="match status" value="1"/>
</dbReference>
<dbReference type="PANTHER" id="PTHR43395:SF10">
    <property type="entry name" value="CHEMOTAXIS PROTEIN CHEA"/>
    <property type="match status" value="1"/>
</dbReference>
<evidence type="ECO:0000256" key="11">
    <source>
        <dbReference type="ARBA" id="ARBA00035100"/>
    </source>
</evidence>
<evidence type="ECO:0000259" key="16">
    <source>
        <dbReference type="PROSITE" id="PS50894"/>
    </source>
</evidence>
<evidence type="ECO:0000256" key="1">
    <source>
        <dbReference type="ARBA" id="ARBA00000085"/>
    </source>
</evidence>
<dbReference type="InterPro" id="IPR036061">
    <property type="entry name" value="CheW-like_dom_sf"/>
</dbReference>
<dbReference type="CDD" id="cd16916">
    <property type="entry name" value="HATPase_CheA-like"/>
    <property type="match status" value="1"/>
</dbReference>
<dbReference type="Gene3D" id="1.20.120.160">
    <property type="entry name" value="HPT domain"/>
    <property type="match status" value="1"/>
</dbReference>
<dbReference type="PANTHER" id="PTHR43395">
    <property type="entry name" value="SENSOR HISTIDINE KINASE CHEA"/>
    <property type="match status" value="1"/>
</dbReference>
<dbReference type="Gene3D" id="1.10.287.560">
    <property type="entry name" value="Histidine kinase CheA-like, homodimeric domain"/>
    <property type="match status" value="1"/>
</dbReference>
<keyword evidence="7" id="KW-0547">Nucleotide-binding</keyword>
<dbReference type="GO" id="GO:0005524">
    <property type="term" value="F:ATP binding"/>
    <property type="evidence" value="ECO:0007669"/>
    <property type="project" value="UniProtKB-KW"/>
</dbReference>
<sequence>MDALAEIRNIYFDECDEFIGLLEGHLAAIGDGRATPDDIHGAFRAVHSIKGGAGAFALTELVEFAHMFEACLDALRSGKVAVEDAPVDMLLQAGDVLNELIGAARDGRSVPVSPAIVKALQAMAGGKTAAPKAGDEIFLDDDEPAPAKAGPAAKPAASAAAPAPAAESAAARIKVFITPEKEFFRRAIDPRMIFEALKHLGEIEVTCDASKVPVISSLDPNDCWMRWVVEIETEQSREHVVEALESFLADEEYSFTDTEAEDDAAAGLDFHEAPKASGEIRSTDAHAPDAEAAPQGAPSSANASAATGAVAPPVVQRRASGGTIRVDLDRIDRLMNLVGEIVITQSMLSERAGVLAKREAASFVDALFSLARQTRELQDNVMAVRAQPVKVVFQRLPRLVRELERTLGKKAHLVLAGEDTEVDKTIVEELADPLIHMLRNSMDHGLEPPEERIAAGKAPDGTIRVSAEHRGSRILICVTDDGRGINREKLIAKAKSRGLLPPDSEPTPEEADNLIFHPGLSTAQQVTDVSGRGVGMDVVRRNVEALGGRITVESTPGRGCKFTLGLPLTLAVLDGMIVRAGTERFVFPLSSIVETMQLDPGSVEPLPGGRDILQLRGEIAPLLKLRQLLGIRAIGDEPIVVIVETETVPRLAIAVDEIVGQQQVVVKNLESSFRRVEGVSAATILGDGLVALILDVDALPALSQSGRKLPTMSETLGVAV</sequence>
<dbReference type="InterPro" id="IPR037006">
    <property type="entry name" value="CheA-like_homodim_sf"/>
</dbReference>
<dbReference type="Gene3D" id="3.30.565.10">
    <property type="entry name" value="Histidine kinase-like ATPase, C-terminal domain"/>
    <property type="match status" value="1"/>
</dbReference>
<dbReference type="SMART" id="SM01231">
    <property type="entry name" value="H-kinase_dim"/>
    <property type="match status" value="1"/>
</dbReference>
<dbReference type="AlphaFoldDB" id="A0A917I504"/>
<dbReference type="InterPro" id="IPR004358">
    <property type="entry name" value="Sig_transdc_His_kin-like_C"/>
</dbReference>
<dbReference type="InterPro" id="IPR051315">
    <property type="entry name" value="Bact_Chemotaxis_CheA"/>
</dbReference>
<reference evidence="17" key="1">
    <citation type="journal article" date="2014" name="Int. J. Syst. Evol. Microbiol.">
        <title>Complete genome sequence of Corynebacterium casei LMG S-19264T (=DSM 44701T), isolated from a smear-ripened cheese.</title>
        <authorList>
            <consortium name="US DOE Joint Genome Institute (JGI-PGF)"/>
            <person name="Walter F."/>
            <person name="Albersmeier A."/>
            <person name="Kalinowski J."/>
            <person name="Ruckert C."/>
        </authorList>
    </citation>
    <scope>NUCLEOTIDE SEQUENCE</scope>
    <source>
        <strain evidence="17">CGMCC 1.12214</strain>
    </source>
</reference>
<comment type="function">
    <text evidence="11">Involved in the transmission of sensory signals from the chemoreceptors to the flagellar motors. CheA is autophosphorylated; it can transfer its phosphate group to either CheB or CheY.</text>
</comment>
<dbReference type="Pfam" id="PF01584">
    <property type="entry name" value="CheW"/>
    <property type="match status" value="1"/>
</dbReference>
<dbReference type="InterPro" id="IPR036641">
    <property type="entry name" value="HPT_dom_sf"/>
</dbReference>
<comment type="caution">
    <text evidence="17">The sequence shown here is derived from an EMBL/GenBank/DDBJ whole genome shotgun (WGS) entry which is preliminary data.</text>
</comment>
<dbReference type="EMBL" id="BMES01000001">
    <property type="protein sequence ID" value="GGH13347.1"/>
    <property type="molecule type" value="Genomic_DNA"/>
</dbReference>
<dbReference type="GO" id="GO:0006935">
    <property type="term" value="P:chemotaxis"/>
    <property type="evidence" value="ECO:0007669"/>
    <property type="project" value="UniProtKB-KW"/>
</dbReference>
<evidence type="ECO:0000256" key="3">
    <source>
        <dbReference type="ARBA" id="ARBA00021495"/>
    </source>
</evidence>
<gene>
    <name evidence="17" type="primary">cheAI</name>
    <name evidence="17" type="ORF">GCM10007036_11860</name>
</gene>
<dbReference type="GO" id="GO:0005737">
    <property type="term" value="C:cytoplasm"/>
    <property type="evidence" value="ECO:0007669"/>
    <property type="project" value="InterPro"/>
</dbReference>
<evidence type="ECO:0000256" key="13">
    <source>
        <dbReference type="SAM" id="MobiDB-lite"/>
    </source>
</evidence>
<keyword evidence="6" id="KW-0808">Transferase</keyword>
<dbReference type="FunFam" id="2.30.30.40:FF:000048">
    <property type="entry name" value="Chemotaxis protein CheA, putative"/>
    <property type="match status" value="1"/>
</dbReference>
<dbReference type="GO" id="GO:0000155">
    <property type="term" value="F:phosphorelay sensor kinase activity"/>
    <property type="evidence" value="ECO:0007669"/>
    <property type="project" value="InterPro"/>
</dbReference>
<evidence type="ECO:0000256" key="7">
    <source>
        <dbReference type="ARBA" id="ARBA00022741"/>
    </source>
</evidence>
<evidence type="ECO:0000256" key="5">
    <source>
        <dbReference type="ARBA" id="ARBA00022553"/>
    </source>
</evidence>
<dbReference type="PRINTS" id="PR00344">
    <property type="entry name" value="BCTRLSENSOR"/>
</dbReference>
<organism evidence="17 18">
    <name type="scientific">Alsobacter metallidurans</name>
    <dbReference type="NCBI Taxonomy" id="340221"/>
    <lineage>
        <taxon>Bacteria</taxon>
        <taxon>Pseudomonadati</taxon>
        <taxon>Pseudomonadota</taxon>
        <taxon>Alphaproteobacteria</taxon>
        <taxon>Hyphomicrobiales</taxon>
        <taxon>Alsobacteraceae</taxon>
        <taxon>Alsobacter</taxon>
    </lineage>
</organism>
<reference evidence="17" key="2">
    <citation type="submission" date="2020-09" db="EMBL/GenBank/DDBJ databases">
        <authorList>
            <person name="Sun Q."/>
            <person name="Zhou Y."/>
        </authorList>
    </citation>
    <scope>NUCLEOTIDE SEQUENCE</scope>
    <source>
        <strain evidence="17">CGMCC 1.12214</strain>
    </source>
</reference>
<evidence type="ECO:0000259" key="14">
    <source>
        <dbReference type="PROSITE" id="PS50109"/>
    </source>
</evidence>
<dbReference type="InterPro" id="IPR003594">
    <property type="entry name" value="HATPase_dom"/>
</dbReference>
<dbReference type="PROSITE" id="PS50109">
    <property type="entry name" value="HIS_KIN"/>
    <property type="match status" value="1"/>
</dbReference>
<dbReference type="InterPro" id="IPR005467">
    <property type="entry name" value="His_kinase_dom"/>
</dbReference>
<evidence type="ECO:0000259" key="15">
    <source>
        <dbReference type="PROSITE" id="PS50851"/>
    </source>
</evidence>
<evidence type="ECO:0000256" key="2">
    <source>
        <dbReference type="ARBA" id="ARBA00012438"/>
    </source>
</evidence>
<evidence type="ECO:0000313" key="18">
    <source>
        <dbReference type="Proteomes" id="UP000603912"/>
    </source>
</evidence>
<dbReference type="Pfam" id="PF02518">
    <property type="entry name" value="HATPase_c"/>
    <property type="match status" value="1"/>
</dbReference>
<dbReference type="SMART" id="SM00387">
    <property type="entry name" value="HATPase_c"/>
    <property type="match status" value="1"/>
</dbReference>
<feature type="compositionally biased region" description="Low complexity" evidence="13">
    <location>
        <begin position="146"/>
        <end position="160"/>
    </location>
</feature>
<dbReference type="SUPFAM" id="SSF50341">
    <property type="entry name" value="CheW-like"/>
    <property type="match status" value="1"/>
</dbReference>
<evidence type="ECO:0000256" key="8">
    <source>
        <dbReference type="ARBA" id="ARBA00022777"/>
    </source>
</evidence>
<dbReference type="InterPro" id="IPR036890">
    <property type="entry name" value="HATPase_C_sf"/>
</dbReference>
<keyword evidence="8" id="KW-0418">Kinase</keyword>
<evidence type="ECO:0000256" key="10">
    <source>
        <dbReference type="ARBA" id="ARBA00023012"/>
    </source>
</evidence>